<evidence type="ECO:0000259" key="12">
    <source>
        <dbReference type="PROSITE" id="PS50262"/>
    </source>
</evidence>
<keyword evidence="14" id="KW-1185">Reference proteome</keyword>
<dbReference type="Gene3D" id="1.20.1070.10">
    <property type="entry name" value="Rhodopsin 7-helix transmembrane proteins"/>
    <property type="match status" value="1"/>
</dbReference>
<dbReference type="InterPro" id="IPR017452">
    <property type="entry name" value="GPCR_Rhodpsn_7TM"/>
</dbReference>
<dbReference type="AlphaFoldDB" id="A0AAD8A3E2"/>
<evidence type="ECO:0000256" key="2">
    <source>
        <dbReference type="ARBA" id="ARBA00010663"/>
    </source>
</evidence>
<evidence type="ECO:0000256" key="11">
    <source>
        <dbReference type="SAM" id="Phobius"/>
    </source>
</evidence>
<feature type="domain" description="G-protein coupled receptors family 1 profile" evidence="12">
    <location>
        <begin position="1"/>
        <end position="235"/>
    </location>
</feature>
<evidence type="ECO:0000313" key="14">
    <source>
        <dbReference type="Proteomes" id="UP001233999"/>
    </source>
</evidence>
<feature type="non-terminal residue" evidence="13">
    <location>
        <position position="304"/>
    </location>
</feature>
<feature type="non-terminal residue" evidence="13">
    <location>
        <position position="1"/>
    </location>
</feature>
<dbReference type="EMBL" id="JASPKZ010003878">
    <property type="protein sequence ID" value="KAJ9591271.1"/>
    <property type="molecule type" value="Genomic_DNA"/>
</dbReference>
<keyword evidence="6 10" id="KW-0297">G-protein coupled receptor</keyword>
<feature type="transmembrane region" description="Helical" evidence="11">
    <location>
        <begin position="37"/>
        <end position="55"/>
    </location>
</feature>
<organism evidence="13 14">
    <name type="scientific">Diploptera punctata</name>
    <name type="common">Pacific beetle cockroach</name>
    <dbReference type="NCBI Taxonomy" id="6984"/>
    <lineage>
        <taxon>Eukaryota</taxon>
        <taxon>Metazoa</taxon>
        <taxon>Ecdysozoa</taxon>
        <taxon>Arthropoda</taxon>
        <taxon>Hexapoda</taxon>
        <taxon>Insecta</taxon>
        <taxon>Pterygota</taxon>
        <taxon>Neoptera</taxon>
        <taxon>Polyneoptera</taxon>
        <taxon>Dictyoptera</taxon>
        <taxon>Blattodea</taxon>
        <taxon>Blaberoidea</taxon>
        <taxon>Blaberidae</taxon>
        <taxon>Diplopterinae</taxon>
        <taxon>Diploptera</taxon>
    </lineage>
</organism>
<evidence type="ECO:0000256" key="8">
    <source>
        <dbReference type="ARBA" id="ARBA00023170"/>
    </source>
</evidence>
<name>A0AAD8A3E2_DIPPU</name>
<keyword evidence="8 10" id="KW-0675">Receptor</keyword>
<feature type="transmembrane region" description="Helical" evidence="11">
    <location>
        <begin position="125"/>
        <end position="147"/>
    </location>
</feature>
<accession>A0AAD8A3E2</accession>
<feature type="transmembrane region" description="Helical" evidence="11">
    <location>
        <begin position="75"/>
        <end position="99"/>
    </location>
</feature>
<evidence type="ECO:0000256" key="5">
    <source>
        <dbReference type="ARBA" id="ARBA00022989"/>
    </source>
</evidence>
<dbReference type="PANTHER" id="PTHR24228:SF63">
    <property type="entry name" value="G-PROTEIN COUPLED RECEPTOR MOODY"/>
    <property type="match status" value="1"/>
</dbReference>
<feature type="transmembrane region" description="Helical" evidence="11">
    <location>
        <begin position="218"/>
        <end position="238"/>
    </location>
</feature>
<comment type="similarity">
    <text evidence="2 10">Belongs to the G-protein coupled receptor 1 family.</text>
</comment>
<feature type="transmembrane region" description="Helical" evidence="11">
    <location>
        <begin position="186"/>
        <end position="206"/>
    </location>
</feature>
<protein>
    <recommendedName>
        <fullName evidence="12">G-protein coupled receptors family 1 profile domain-containing protein</fullName>
    </recommendedName>
</protein>
<gene>
    <name evidence="13" type="ORF">L9F63_002204</name>
</gene>
<sequence length="304" mass="35337">LCVADFMFCTCVLPFSSSRFIYGTWIHGEHLCQIFPFLRYGNIGVSLLSIAMITINRYIMITHHNMYNKIYKKIWIALMITFCWVLSFGMQMPTLFGVWGEFGQDDKLGTCTILPDSAGRSSKTALFIMAFVIPCLVIICCYARIFWVVHRSESRLREHAAVAPKPKSKEHREMKAKRNEWRITKMVLAIFLSFVVCYLPITIVKVADKEVVYPGFHVLGYIMLYLSACINPIIYVIMNKQYRQAYKTCCYGGGQYCILLLQVAAVMETNPRMDRARRWYPKSRLLCHLFCSLRRMMNLQKLTN</sequence>
<keyword evidence="3" id="KW-1003">Cell membrane</keyword>
<keyword evidence="5 11" id="KW-1133">Transmembrane helix</keyword>
<evidence type="ECO:0000256" key="3">
    <source>
        <dbReference type="ARBA" id="ARBA00022475"/>
    </source>
</evidence>
<evidence type="ECO:0000256" key="4">
    <source>
        <dbReference type="ARBA" id="ARBA00022692"/>
    </source>
</evidence>
<dbReference type="PANTHER" id="PTHR24228">
    <property type="entry name" value="B2 BRADYKININ RECEPTOR/ANGIOTENSIN II RECEPTOR"/>
    <property type="match status" value="1"/>
</dbReference>
<dbReference type="PROSITE" id="PS00237">
    <property type="entry name" value="G_PROTEIN_RECEP_F1_1"/>
    <property type="match status" value="1"/>
</dbReference>
<keyword evidence="7 11" id="KW-0472">Membrane</keyword>
<evidence type="ECO:0000256" key="1">
    <source>
        <dbReference type="ARBA" id="ARBA00004651"/>
    </source>
</evidence>
<dbReference type="SUPFAM" id="SSF81321">
    <property type="entry name" value="Family A G protein-coupled receptor-like"/>
    <property type="match status" value="1"/>
</dbReference>
<keyword evidence="4 10" id="KW-0812">Transmembrane</keyword>
<dbReference type="GO" id="GO:0005886">
    <property type="term" value="C:plasma membrane"/>
    <property type="evidence" value="ECO:0007669"/>
    <property type="project" value="UniProtKB-SubCell"/>
</dbReference>
<comment type="subcellular location">
    <subcellularLocation>
        <location evidence="1">Cell membrane</location>
        <topology evidence="1">Multi-pass membrane protein</topology>
    </subcellularLocation>
</comment>
<keyword evidence="9 10" id="KW-0807">Transducer</keyword>
<dbReference type="GO" id="GO:0004930">
    <property type="term" value="F:G protein-coupled receptor activity"/>
    <property type="evidence" value="ECO:0007669"/>
    <property type="project" value="UniProtKB-KW"/>
</dbReference>
<dbReference type="Pfam" id="PF00001">
    <property type="entry name" value="7tm_1"/>
    <property type="match status" value="1"/>
</dbReference>
<dbReference type="Proteomes" id="UP001233999">
    <property type="component" value="Unassembled WGS sequence"/>
</dbReference>
<dbReference type="CDD" id="cd15210">
    <property type="entry name" value="7tmA_GPR84-like"/>
    <property type="match status" value="1"/>
</dbReference>
<comment type="caution">
    <text evidence="13">The sequence shown here is derived from an EMBL/GenBank/DDBJ whole genome shotgun (WGS) entry which is preliminary data.</text>
</comment>
<dbReference type="PRINTS" id="PR00237">
    <property type="entry name" value="GPCRRHODOPSN"/>
</dbReference>
<evidence type="ECO:0000256" key="9">
    <source>
        <dbReference type="ARBA" id="ARBA00023224"/>
    </source>
</evidence>
<reference evidence="13" key="2">
    <citation type="submission" date="2023-05" db="EMBL/GenBank/DDBJ databases">
        <authorList>
            <person name="Fouks B."/>
        </authorList>
    </citation>
    <scope>NUCLEOTIDE SEQUENCE</scope>
    <source>
        <strain evidence="13">Stay&amp;Tobe</strain>
        <tissue evidence="13">Testes</tissue>
    </source>
</reference>
<evidence type="ECO:0000313" key="13">
    <source>
        <dbReference type="EMBL" id="KAJ9591271.1"/>
    </source>
</evidence>
<dbReference type="PROSITE" id="PS50262">
    <property type="entry name" value="G_PROTEIN_RECEP_F1_2"/>
    <property type="match status" value="1"/>
</dbReference>
<dbReference type="InterPro" id="IPR000276">
    <property type="entry name" value="GPCR_Rhodpsn"/>
</dbReference>
<evidence type="ECO:0000256" key="6">
    <source>
        <dbReference type="ARBA" id="ARBA00023040"/>
    </source>
</evidence>
<reference evidence="13" key="1">
    <citation type="journal article" date="2023" name="IScience">
        <title>Live-bearing cockroach genome reveals convergent evolutionary mechanisms linked to viviparity in insects and beyond.</title>
        <authorList>
            <person name="Fouks B."/>
            <person name="Harrison M.C."/>
            <person name="Mikhailova A.A."/>
            <person name="Marchal E."/>
            <person name="English S."/>
            <person name="Carruthers M."/>
            <person name="Jennings E.C."/>
            <person name="Chiamaka E.L."/>
            <person name="Frigard R.A."/>
            <person name="Pippel M."/>
            <person name="Attardo G.M."/>
            <person name="Benoit J.B."/>
            <person name="Bornberg-Bauer E."/>
            <person name="Tobe S.S."/>
        </authorList>
    </citation>
    <scope>NUCLEOTIDE SEQUENCE</scope>
    <source>
        <strain evidence="13">Stay&amp;Tobe</strain>
    </source>
</reference>
<proteinExistence type="inferred from homology"/>
<evidence type="ECO:0000256" key="10">
    <source>
        <dbReference type="RuleBase" id="RU000688"/>
    </source>
</evidence>
<evidence type="ECO:0000256" key="7">
    <source>
        <dbReference type="ARBA" id="ARBA00023136"/>
    </source>
</evidence>